<reference evidence="2 3" key="1">
    <citation type="submission" date="2019-06" db="EMBL/GenBank/DDBJ databases">
        <title>Mycoplasma nasistruthionis sp. nov. str Ms03.</title>
        <authorList>
            <person name="Botes A."/>
        </authorList>
    </citation>
    <scope>NUCLEOTIDE SEQUENCE [LARGE SCALE GENOMIC DNA]</scope>
    <source>
        <strain evidence="2 3">Ms03</strain>
    </source>
</reference>
<protein>
    <recommendedName>
        <fullName evidence="4">DUF3899 domain-containing protein</fullName>
    </recommendedName>
</protein>
<evidence type="ECO:0000256" key="1">
    <source>
        <dbReference type="SAM" id="Phobius"/>
    </source>
</evidence>
<feature type="transmembrane region" description="Helical" evidence="1">
    <location>
        <begin position="62"/>
        <end position="86"/>
    </location>
</feature>
<dbReference type="EMBL" id="CP041147">
    <property type="protein sequence ID" value="QDF64764.1"/>
    <property type="molecule type" value="Genomic_DNA"/>
</dbReference>
<keyword evidence="3" id="KW-1185">Reference proteome</keyword>
<proteinExistence type="predicted"/>
<evidence type="ECO:0008006" key="4">
    <source>
        <dbReference type="Google" id="ProtNLM"/>
    </source>
</evidence>
<evidence type="ECO:0000313" key="2">
    <source>
        <dbReference type="EMBL" id="QDF64764.1"/>
    </source>
</evidence>
<feature type="transmembrane region" description="Helical" evidence="1">
    <location>
        <begin position="144"/>
        <end position="163"/>
    </location>
</feature>
<keyword evidence="1" id="KW-1133">Transmembrane helix</keyword>
<keyword evidence="1" id="KW-0812">Transmembrane</keyword>
<accession>A0A4Y6I588</accession>
<name>A0A4Y6I588_9MOLU</name>
<organism evidence="2 3">
    <name type="scientific">Mycoplasma nasistruthionis</name>
    <dbReference type="NCBI Taxonomy" id="353852"/>
    <lineage>
        <taxon>Bacteria</taxon>
        <taxon>Bacillati</taxon>
        <taxon>Mycoplasmatota</taxon>
        <taxon>Mollicutes</taxon>
        <taxon>Mycoplasmataceae</taxon>
        <taxon>Mycoplasma</taxon>
    </lineage>
</organism>
<gene>
    <name evidence="2" type="ORF">FIV53_00285</name>
</gene>
<dbReference type="RefSeq" id="WP_208664830.1">
    <property type="nucleotide sequence ID" value="NZ_CP041147.1"/>
</dbReference>
<feature type="transmembrane region" description="Helical" evidence="1">
    <location>
        <begin position="21"/>
        <end position="42"/>
    </location>
</feature>
<sequence>MNNWFIKFINKTSYETSTLRFWLINLVYVVLYFALVGTYFLANRTLYSSISNDSQALNNFYINAFSVPAFVVFGVSVIALLLKLGFLERSIAKLKLGFQNVADNREQRTLKKLDKHQQQAYLKEKNRLEKQNANKQNLKTKYPFIFASLAWLIQCIAWIVIIYN</sequence>
<keyword evidence="1" id="KW-0472">Membrane</keyword>
<dbReference type="AlphaFoldDB" id="A0A4Y6I588"/>
<dbReference type="Proteomes" id="UP000315201">
    <property type="component" value="Chromosome"/>
</dbReference>
<evidence type="ECO:0000313" key="3">
    <source>
        <dbReference type="Proteomes" id="UP000315201"/>
    </source>
</evidence>